<protein>
    <submittedName>
        <fullName evidence="1">Uncharacterized protein</fullName>
    </submittedName>
</protein>
<dbReference type="Proteomes" id="UP001162992">
    <property type="component" value="Chromosome 14"/>
</dbReference>
<dbReference type="EMBL" id="CM055105">
    <property type="protein sequence ID" value="KAJ7531462.1"/>
    <property type="molecule type" value="Genomic_DNA"/>
</dbReference>
<sequence length="523" mass="58804">MHLVNFLFMIQINTVTGYRRSIAWIDENGKCVFPSLPFEGWSLNCDNQNLMQENGASATEGLFDEVSNGLQSPSQIDQKGLMPKAKQSHKVDSVANGFNSTYIKPKEVFTDPVKLQTPRCSEESDSDAESVVSCHLPQTRELVAEAIAGDRPTVREACEDPRLGEGPTIWEACRYLQGGDVSITQEAFRYPQAGDNLVKLDEDDERFVLIKNSFVRGLGLLQKDACVKAIYHHSRTSACSQARWLAFHRQLEVTKQLRGDPNVRYCWHGTSKETVCEIVSHGFGQPKNGAAFGTGVYLAPEEHSHVSAIYSDYDENSEQHALFCKVIVGNTELVGRGSEQCHASSEDYDTGVDNLLKPKRHIVWSTHMNTHILPLYVVTFKLAPEWRELLLALREKNPTFPRSISQVNHIRDDQLGLQSKILPSDLKSQSISFPHLLSTLKSKLPEKVILFLHGQYLRFKAERISKLQLLAVLRRVVGDEVLQYAFMSLKEQVWSLTEATSKLEAKRPHVMTSGVCYTNQALS</sequence>
<proteinExistence type="predicted"/>
<organism evidence="1 2">
    <name type="scientific">Diphasiastrum complanatum</name>
    <name type="common">Issler's clubmoss</name>
    <name type="synonym">Lycopodium complanatum</name>
    <dbReference type="NCBI Taxonomy" id="34168"/>
    <lineage>
        <taxon>Eukaryota</taxon>
        <taxon>Viridiplantae</taxon>
        <taxon>Streptophyta</taxon>
        <taxon>Embryophyta</taxon>
        <taxon>Tracheophyta</taxon>
        <taxon>Lycopodiopsida</taxon>
        <taxon>Lycopodiales</taxon>
        <taxon>Lycopodiaceae</taxon>
        <taxon>Lycopodioideae</taxon>
        <taxon>Diphasiastrum</taxon>
    </lineage>
</organism>
<keyword evidence="2" id="KW-1185">Reference proteome</keyword>
<gene>
    <name evidence="1" type="ORF">O6H91_14G045000</name>
</gene>
<reference evidence="2" key="1">
    <citation type="journal article" date="2024" name="Proc. Natl. Acad. Sci. U.S.A.">
        <title>Extraordinary preservation of gene collinearity over three hundred million years revealed in homosporous lycophytes.</title>
        <authorList>
            <person name="Li C."/>
            <person name="Wickell D."/>
            <person name="Kuo L.Y."/>
            <person name="Chen X."/>
            <person name="Nie B."/>
            <person name="Liao X."/>
            <person name="Peng D."/>
            <person name="Ji J."/>
            <person name="Jenkins J."/>
            <person name="Williams M."/>
            <person name="Shu S."/>
            <person name="Plott C."/>
            <person name="Barry K."/>
            <person name="Rajasekar S."/>
            <person name="Grimwood J."/>
            <person name="Han X."/>
            <person name="Sun S."/>
            <person name="Hou Z."/>
            <person name="He W."/>
            <person name="Dai G."/>
            <person name="Sun C."/>
            <person name="Schmutz J."/>
            <person name="Leebens-Mack J.H."/>
            <person name="Li F.W."/>
            <person name="Wang L."/>
        </authorList>
    </citation>
    <scope>NUCLEOTIDE SEQUENCE [LARGE SCALE GENOMIC DNA]</scope>
    <source>
        <strain evidence="2">cv. PW_Plant_1</strain>
    </source>
</reference>
<comment type="caution">
    <text evidence="1">The sequence shown here is derived from an EMBL/GenBank/DDBJ whole genome shotgun (WGS) entry which is preliminary data.</text>
</comment>
<accession>A0ACC2BNU3</accession>
<name>A0ACC2BNU3_DIPCM</name>
<evidence type="ECO:0000313" key="1">
    <source>
        <dbReference type="EMBL" id="KAJ7531462.1"/>
    </source>
</evidence>
<evidence type="ECO:0000313" key="2">
    <source>
        <dbReference type="Proteomes" id="UP001162992"/>
    </source>
</evidence>